<reference evidence="10" key="1">
    <citation type="submission" date="2012-02" db="EMBL/GenBank/DDBJ databases">
        <title>The complete genome of Echinicola vietnamensis DSM 17526.</title>
        <authorList>
            <person name="Lucas S."/>
            <person name="Copeland A."/>
            <person name="Lapidus A."/>
            <person name="Glavina del Rio T."/>
            <person name="Dalin E."/>
            <person name="Tice H."/>
            <person name="Bruce D."/>
            <person name="Goodwin L."/>
            <person name="Pitluck S."/>
            <person name="Peters L."/>
            <person name="Ovchinnikova G."/>
            <person name="Teshima H."/>
            <person name="Kyrpides N."/>
            <person name="Mavromatis K."/>
            <person name="Ivanova N."/>
            <person name="Brettin T."/>
            <person name="Detter J.C."/>
            <person name="Han C."/>
            <person name="Larimer F."/>
            <person name="Land M."/>
            <person name="Hauser L."/>
            <person name="Markowitz V."/>
            <person name="Cheng J.-F."/>
            <person name="Hugenholtz P."/>
            <person name="Woyke T."/>
            <person name="Wu D."/>
            <person name="Brambilla E."/>
            <person name="Klenk H.-P."/>
            <person name="Eisen J.A."/>
        </authorList>
    </citation>
    <scope>NUCLEOTIDE SEQUENCE [LARGE SCALE GENOMIC DNA]</scope>
    <source>
        <strain evidence="10">DSM 17526 / LMG 23754 / KMM 6221</strain>
    </source>
</reference>
<dbReference type="EMBL" id="CP003346">
    <property type="protein sequence ID" value="AGA77262.1"/>
    <property type="molecule type" value="Genomic_DNA"/>
</dbReference>
<keyword evidence="7" id="KW-0732">Signal</keyword>
<name>L0FVC6_ECHVK</name>
<dbReference type="STRING" id="926556.Echvi_0991"/>
<dbReference type="PANTHER" id="PTHR43811:SF19">
    <property type="entry name" value="39 KDA FK506-BINDING NUCLEAR PROTEIN"/>
    <property type="match status" value="1"/>
</dbReference>
<evidence type="ECO:0000256" key="4">
    <source>
        <dbReference type="ARBA" id="ARBA00023235"/>
    </source>
</evidence>
<feature type="signal peptide" evidence="7">
    <location>
        <begin position="1"/>
        <end position="19"/>
    </location>
</feature>
<dbReference type="RefSeq" id="WP_015264826.1">
    <property type="nucleotide sequence ID" value="NC_019904.1"/>
</dbReference>
<protein>
    <recommendedName>
        <fullName evidence="6">Peptidyl-prolyl cis-trans isomerase</fullName>
        <ecNumber evidence="6">5.2.1.8</ecNumber>
    </recommendedName>
</protein>
<dbReference type="InterPro" id="IPR001179">
    <property type="entry name" value="PPIase_FKBP_dom"/>
</dbReference>
<evidence type="ECO:0000256" key="2">
    <source>
        <dbReference type="ARBA" id="ARBA00006577"/>
    </source>
</evidence>
<dbReference type="OrthoDB" id="9814548at2"/>
<dbReference type="SUPFAM" id="SSF54534">
    <property type="entry name" value="FKBP-like"/>
    <property type="match status" value="1"/>
</dbReference>
<keyword evidence="3 5" id="KW-0697">Rotamase</keyword>
<dbReference type="AlphaFoldDB" id="L0FVC6"/>
<keyword evidence="4 5" id="KW-0413">Isomerase</keyword>
<organism evidence="9 10">
    <name type="scientific">Echinicola vietnamensis (strain DSM 17526 / LMG 23754 / KMM 6221)</name>
    <dbReference type="NCBI Taxonomy" id="926556"/>
    <lineage>
        <taxon>Bacteria</taxon>
        <taxon>Pseudomonadati</taxon>
        <taxon>Bacteroidota</taxon>
        <taxon>Cytophagia</taxon>
        <taxon>Cytophagales</taxon>
        <taxon>Cyclobacteriaceae</taxon>
        <taxon>Echinicola</taxon>
    </lineage>
</organism>
<comment type="catalytic activity">
    <reaction evidence="1 5 6">
        <text>[protein]-peptidylproline (omega=180) = [protein]-peptidylproline (omega=0)</text>
        <dbReference type="Rhea" id="RHEA:16237"/>
        <dbReference type="Rhea" id="RHEA-COMP:10747"/>
        <dbReference type="Rhea" id="RHEA-COMP:10748"/>
        <dbReference type="ChEBI" id="CHEBI:83833"/>
        <dbReference type="ChEBI" id="CHEBI:83834"/>
        <dbReference type="EC" id="5.2.1.8"/>
    </reaction>
</comment>
<evidence type="ECO:0000256" key="7">
    <source>
        <dbReference type="SAM" id="SignalP"/>
    </source>
</evidence>
<dbReference type="PANTHER" id="PTHR43811">
    <property type="entry name" value="FKBP-TYPE PEPTIDYL-PROLYL CIS-TRANS ISOMERASE FKPA"/>
    <property type="match status" value="1"/>
</dbReference>
<dbReference type="InterPro" id="IPR046357">
    <property type="entry name" value="PPIase_dom_sf"/>
</dbReference>
<evidence type="ECO:0000256" key="3">
    <source>
        <dbReference type="ARBA" id="ARBA00023110"/>
    </source>
</evidence>
<dbReference type="GO" id="GO:0003755">
    <property type="term" value="F:peptidyl-prolyl cis-trans isomerase activity"/>
    <property type="evidence" value="ECO:0007669"/>
    <property type="project" value="UniProtKB-UniRule"/>
</dbReference>
<dbReference type="EC" id="5.2.1.8" evidence="6"/>
<keyword evidence="10" id="KW-1185">Reference proteome</keyword>
<gene>
    <name evidence="9" type="ordered locus">Echvi_0991</name>
</gene>
<evidence type="ECO:0000259" key="8">
    <source>
        <dbReference type="PROSITE" id="PS50059"/>
    </source>
</evidence>
<evidence type="ECO:0000256" key="6">
    <source>
        <dbReference type="RuleBase" id="RU003915"/>
    </source>
</evidence>
<evidence type="ECO:0000313" key="10">
    <source>
        <dbReference type="Proteomes" id="UP000010796"/>
    </source>
</evidence>
<dbReference type="PATRIC" id="fig|926556.3.peg.1024"/>
<dbReference type="HOGENOM" id="CLU_013615_7_2_10"/>
<accession>L0FVC6</accession>
<comment type="similarity">
    <text evidence="2 6">Belongs to the FKBP-type PPIase family.</text>
</comment>
<evidence type="ECO:0000256" key="1">
    <source>
        <dbReference type="ARBA" id="ARBA00000971"/>
    </source>
</evidence>
<dbReference type="Proteomes" id="UP000010796">
    <property type="component" value="Chromosome"/>
</dbReference>
<dbReference type="Gene3D" id="3.10.50.40">
    <property type="match status" value="1"/>
</dbReference>
<dbReference type="eggNOG" id="COG0545">
    <property type="taxonomic scope" value="Bacteria"/>
</dbReference>
<proteinExistence type="inferred from homology"/>
<evidence type="ECO:0000313" key="9">
    <source>
        <dbReference type="EMBL" id="AGA77262.1"/>
    </source>
</evidence>
<dbReference type="PROSITE" id="PS51257">
    <property type="entry name" value="PROKAR_LIPOPROTEIN"/>
    <property type="match status" value="1"/>
</dbReference>
<sequence length="189" mass="20826">MKKLMIGLLVAIVGVGAFSCEPNNPYDFGPQYDFEGNMEIDSTKIVAYLDTAQIDSLYRIHDPSGTIIIVQEEGNASRPNNGNIIYTNYVGKLMEDGLVFDTNIESVAIENDLHEEGDEYGPFTFQLSNPGQQSANNAIAGWQYAFRHLRSGAKAVLVVPSPLAYQDQERGKIPANSILVFNVEFLGMD</sequence>
<dbReference type="PROSITE" id="PS50059">
    <property type="entry name" value="FKBP_PPIASE"/>
    <property type="match status" value="1"/>
</dbReference>
<dbReference type="Pfam" id="PF00254">
    <property type="entry name" value="FKBP_C"/>
    <property type="match status" value="1"/>
</dbReference>
<feature type="domain" description="PPIase FKBP-type" evidence="8">
    <location>
        <begin position="82"/>
        <end position="189"/>
    </location>
</feature>
<evidence type="ECO:0000256" key="5">
    <source>
        <dbReference type="PROSITE-ProRule" id="PRU00277"/>
    </source>
</evidence>
<feature type="chain" id="PRO_5003941960" description="Peptidyl-prolyl cis-trans isomerase" evidence="7">
    <location>
        <begin position="20"/>
        <end position="189"/>
    </location>
</feature>
<dbReference type="KEGG" id="evi:Echvi_0991"/>